<reference evidence="1" key="1">
    <citation type="submission" date="2023-08" db="EMBL/GenBank/DDBJ databases">
        <title>A de novo genome assembly of Solanum verrucosum Schlechtendal, a Mexican diploid species geographically isolated from the other diploid A-genome species in potato relatives.</title>
        <authorList>
            <person name="Hosaka K."/>
        </authorList>
    </citation>
    <scope>NUCLEOTIDE SEQUENCE</scope>
    <source>
        <tissue evidence="1">Young leaves</tissue>
    </source>
</reference>
<gene>
    <name evidence="1" type="ORF">MTR67_013743</name>
</gene>
<proteinExistence type="predicted"/>
<sequence length="86" mass="9477">MSGKPVAIPRDESPGRVQPSVAVPVRVTRSTQKLLDKGLELLVVKTPHTAKGNFSLPIDPIILDELSDSEKTSKGKRKMAFFKHKK</sequence>
<protein>
    <submittedName>
        <fullName evidence="1">Uncharacterized protein</fullName>
    </submittedName>
</protein>
<dbReference type="EMBL" id="CP133614">
    <property type="protein sequence ID" value="WMV20358.1"/>
    <property type="molecule type" value="Genomic_DNA"/>
</dbReference>
<keyword evidence="2" id="KW-1185">Reference proteome</keyword>
<dbReference type="Proteomes" id="UP001234989">
    <property type="component" value="Chromosome 3"/>
</dbReference>
<accession>A0AAF0QD38</accession>
<evidence type="ECO:0000313" key="2">
    <source>
        <dbReference type="Proteomes" id="UP001234989"/>
    </source>
</evidence>
<organism evidence="1 2">
    <name type="scientific">Solanum verrucosum</name>
    <dbReference type="NCBI Taxonomy" id="315347"/>
    <lineage>
        <taxon>Eukaryota</taxon>
        <taxon>Viridiplantae</taxon>
        <taxon>Streptophyta</taxon>
        <taxon>Embryophyta</taxon>
        <taxon>Tracheophyta</taxon>
        <taxon>Spermatophyta</taxon>
        <taxon>Magnoliopsida</taxon>
        <taxon>eudicotyledons</taxon>
        <taxon>Gunneridae</taxon>
        <taxon>Pentapetalae</taxon>
        <taxon>asterids</taxon>
        <taxon>lamiids</taxon>
        <taxon>Solanales</taxon>
        <taxon>Solanaceae</taxon>
        <taxon>Solanoideae</taxon>
        <taxon>Solaneae</taxon>
        <taxon>Solanum</taxon>
    </lineage>
</organism>
<name>A0AAF0QD38_SOLVR</name>
<evidence type="ECO:0000313" key="1">
    <source>
        <dbReference type="EMBL" id="WMV20358.1"/>
    </source>
</evidence>
<dbReference type="AlphaFoldDB" id="A0AAF0QD38"/>